<reference evidence="2" key="1">
    <citation type="journal article" date="2022" name="Mol. Ecol. Resour.">
        <title>The genomes of chicory, endive, great burdock and yacon provide insights into Asteraceae palaeo-polyploidization history and plant inulin production.</title>
        <authorList>
            <person name="Fan W."/>
            <person name="Wang S."/>
            <person name="Wang H."/>
            <person name="Wang A."/>
            <person name="Jiang F."/>
            <person name="Liu H."/>
            <person name="Zhao H."/>
            <person name="Xu D."/>
            <person name="Zhang Y."/>
        </authorList>
    </citation>
    <scope>NUCLEOTIDE SEQUENCE [LARGE SCALE GENOMIC DNA]</scope>
    <source>
        <strain evidence="2">cv. Punajuju</strain>
    </source>
</reference>
<protein>
    <submittedName>
        <fullName evidence="1">Uncharacterized protein</fullName>
    </submittedName>
</protein>
<dbReference type="Proteomes" id="UP001055811">
    <property type="component" value="Linkage Group LG07"/>
</dbReference>
<comment type="caution">
    <text evidence="1">The sequence shown here is derived from an EMBL/GenBank/DDBJ whole genome shotgun (WGS) entry which is preliminary data.</text>
</comment>
<sequence>MAAARSIFGGLVRNSSTHTRTNGLLRFLSSSYSPSTASKLEIVYDESPISVPDDESDRGGGDDLKSRIFRLRLPKRSATNVIEKWINEGHQITAYDLRHISKELRKSHRYKHALELSEWMVSHGEYELSDSDYATRIDLLTKVFGIDAAERYFEGLPPNAKTTESYTALLHSYAVSKLTTKAEDLYKKLKESDLKLTVITYNELMTLYMSVGEVEKVFSIIKELKTRNLSPDIYTYNLWISSCASCLKIDEVRNILDEMSSTHEGEIFARYVNLVKIYLSSGHLVNSDANANSVVESEKGVITQREWISYDFLVILHCALGNKGTLDQIWKSLRMTNQKMISRNYGCILSAYLMLGCLKEVGEVIDQWKTSGTTDFDEVACERVFKGFQEVGLIEKAESFYKLLSEKK</sequence>
<organism evidence="1 2">
    <name type="scientific">Cichorium intybus</name>
    <name type="common">Chicory</name>
    <dbReference type="NCBI Taxonomy" id="13427"/>
    <lineage>
        <taxon>Eukaryota</taxon>
        <taxon>Viridiplantae</taxon>
        <taxon>Streptophyta</taxon>
        <taxon>Embryophyta</taxon>
        <taxon>Tracheophyta</taxon>
        <taxon>Spermatophyta</taxon>
        <taxon>Magnoliopsida</taxon>
        <taxon>eudicotyledons</taxon>
        <taxon>Gunneridae</taxon>
        <taxon>Pentapetalae</taxon>
        <taxon>asterids</taxon>
        <taxon>campanulids</taxon>
        <taxon>Asterales</taxon>
        <taxon>Asteraceae</taxon>
        <taxon>Cichorioideae</taxon>
        <taxon>Cichorieae</taxon>
        <taxon>Cichoriinae</taxon>
        <taxon>Cichorium</taxon>
    </lineage>
</organism>
<gene>
    <name evidence="1" type="ORF">L2E82_36838</name>
</gene>
<keyword evidence="2" id="KW-1185">Reference proteome</keyword>
<evidence type="ECO:0000313" key="1">
    <source>
        <dbReference type="EMBL" id="KAI3707910.1"/>
    </source>
</evidence>
<accession>A0ACB9AE38</accession>
<evidence type="ECO:0000313" key="2">
    <source>
        <dbReference type="Proteomes" id="UP001055811"/>
    </source>
</evidence>
<proteinExistence type="predicted"/>
<reference evidence="1 2" key="2">
    <citation type="journal article" date="2022" name="Mol. Ecol. Resour.">
        <title>The genomes of chicory, endive, great burdock and yacon provide insights into Asteraceae paleo-polyploidization history and plant inulin production.</title>
        <authorList>
            <person name="Fan W."/>
            <person name="Wang S."/>
            <person name="Wang H."/>
            <person name="Wang A."/>
            <person name="Jiang F."/>
            <person name="Liu H."/>
            <person name="Zhao H."/>
            <person name="Xu D."/>
            <person name="Zhang Y."/>
        </authorList>
    </citation>
    <scope>NUCLEOTIDE SEQUENCE [LARGE SCALE GENOMIC DNA]</scope>
    <source>
        <strain evidence="2">cv. Punajuju</strain>
        <tissue evidence="1">Leaves</tissue>
    </source>
</reference>
<name>A0ACB9AE38_CICIN</name>
<dbReference type="EMBL" id="CM042015">
    <property type="protein sequence ID" value="KAI3707910.1"/>
    <property type="molecule type" value="Genomic_DNA"/>
</dbReference>